<dbReference type="EMBL" id="CM037015">
    <property type="protein sequence ID" value="KAH7680586.1"/>
    <property type="molecule type" value="Genomic_DNA"/>
</dbReference>
<protein>
    <submittedName>
        <fullName evidence="1">Uncharacterized protein</fullName>
    </submittedName>
</protein>
<reference evidence="2" key="1">
    <citation type="journal article" date="2022" name="Nat. Commun.">
        <title>Chromosome evolution and the genetic basis of agronomically important traits in greater yam.</title>
        <authorList>
            <person name="Bredeson J.V."/>
            <person name="Lyons J.B."/>
            <person name="Oniyinde I.O."/>
            <person name="Okereke N.R."/>
            <person name="Kolade O."/>
            <person name="Nnabue I."/>
            <person name="Nwadili C.O."/>
            <person name="Hribova E."/>
            <person name="Parker M."/>
            <person name="Nwogha J."/>
            <person name="Shu S."/>
            <person name="Carlson J."/>
            <person name="Kariba R."/>
            <person name="Muthemba S."/>
            <person name="Knop K."/>
            <person name="Barton G.J."/>
            <person name="Sherwood A.V."/>
            <person name="Lopez-Montes A."/>
            <person name="Asiedu R."/>
            <person name="Jamnadass R."/>
            <person name="Muchugi A."/>
            <person name="Goodstein D."/>
            <person name="Egesi C.N."/>
            <person name="Featherston J."/>
            <person name="Asfaw A."/>
            <person name="Simpson G.G."/>
            <person name="Dolezel J."/>
            <person name="Hendre P.S."/>
            <person name="Van Deynze A."/>
            <person name="Kumar P.L."/>
            <person name="Obidiegwu J.E."/>
            <person name="Bhattacharjee R."/>
            <person name="Rokhsar D.S."/>
        </authorList>
    </citation>
    <scope>NUCLEOTIDE SEQUENCE [LARGE SCALE GENOMIC DNA]</scope>
    <source>
        <strain evidence="2">cv. TDa95/00328</strain>
    </source>
</reference>
<evidence type="ECO:0000313" key="2">
    <source>
        <dbReference type="Proteomes" id="UP000827976"/>
    </source>
</evidence>
<comment type="caution">
    <text evidence="1">The sequence shown here is derived from an EMBL/GenBank/DDBJ whole genome shotgun (WGS) entry which is preliminary data.</text>
</comment>
<evidence type="ECO:0000313" key="1">
    <source>
        <dbReference type="EMBL" id="KAH7680586.1"/>
    </source>
</evidence>
<proteinExistence type="predicted"/>
<keyword evidence="2" id="KW-1185">Reference proteome</keyword>
<accession>A0ACB7VZ37</accession>
<name>A0ACB7VZ37_DIOAL</name>
<organism evidence="1 2">
    <name type="scientific">Dioscorea alata</name>
    <name type="common">Purple yam</name>
    <dbReference type="NCBI Taxonomy" id="55571"/>
    <lineage>
        <taxon>Eukaryota</taxon>
        <taxon>Viridiplantae</taxon>
        <taxon>Streptophyta</taxon>
        <taxon>Embryophyta</taxon>
        <taxon>Tracheophyta</taxon>
        <taxon>Spermatophyta</taxon>
        <taxon>Magnoliopsida</taxon>
        <taxon>Liliopsida</taxon>
        <taxon>Dioscoreales</taxon>
        <taxon>Dioscoreaceae</taxon>
        <taxon>Dioscorea</taxon>
    </lineage>
</organism>
<dbReference type="Proteomes" id="UP000827976">
    <property type="component" value="Chromosome 5"/>
</dbReference>
<sequence>MVCKAKEPFVHSHVILPPKMRNMATCLNEQAVKVSDSSCSGSGASSSGSNNSLSVLDSSVQRSITSLHHARLSTSKQLFIELTWSKTSTGPTLSVSIEGITLNHDENQKLATLSTQVFKKKKGAQSYVHRDSLLALLWDVSSAKFGSGPEPVDSNYYVAVIVDGEFALLLGGWSKDYINTNINSVHNSKLEGVIPTAASVMFGRKEQVVIHTIYSTKARFRDNGKDHEITIKCKGDSWDVKESELLVYVDKKKVVSEKRLDWKFRGNQIMFVDGSPVDLMWDLHDWWFGGPSGCGVFMFRARSSLESRLWLGHEVLQKEQDSPGFTLLIRALKS</sequence>
<gene>
    <name evidence="1" type="ORF">IHE45_05G002000</name>
</gene>